<evidence type="ECO:0000256" key="1">
    <source>
        <dbReference type="ARBA" id="ARBA00012873"/>
    </source>
</evidence>
<dbReference type="PROSITE" id="PS52004">
    <property type="entry name" value="KS3_2"/>
    <property type="match status" value="1"/>
</dbReference>
<dbReference type="EC" id="2.3.1.85" evidence="1"/>
<dbReference type="Pfam" id="PF14765">
    <property type="entry name" value="PS-DH"/>
    <property type="match status" value="1"/>
</dbReference>
<evidence type="ECO:0000256" key="12">
    <source>
        <dbReference type="ARBA" id="ARBA00023098"/>
    </source>
</evidence>
<evidence type="ECO:0000256" key="8">
    <source>
        <dbReference type="ARBA" id="ARBA00022832"/>
    </source>
</evidence>
<comment type="catalytic activity">
    <reaction evidence="15">
        <text>acetyl-CoA + n malonyl-CoA + 2n NADPH + 2n H(+) = a long-chain fatty acid + (n+1) CoA + n CO2 + 2n NADP(+).</text>
        <dbReference type="EC" id="2.3.1.85"/>
    </reaction>
</comment>
<feature type="region of interest" description="Disordered" evidence="17">
    <location>
        <begin position="2518"/>
        <end position="2548"/>
    </location>
</feature>
<dbReference type="InterPro" id="IPR014030">
    <property type="entry name" value="Ketoacyl_synth_N"/>
</dbReference>
<dbReference type="GO" id="GO:0044550">
    <property type="term" value="P:secondary metabolite biosynthetic process"/>
    <property type="evidence" value="ECO:0007669"/>
    <property type="project" value="UniProtKB-ARBA"/>
</dbReference>
<dbReference type="InterPro" id="IPR042104">
    <property type="entry name" value="PKS_dehydratase_sf"/>
</dbReference>
<dbReference type="PROSITE" id="PS00606">
    <property type="entry name" value="KS3_1"/>
    <property type="match status" value="1"/>
</dbReference>
<feature type="transmembrane region" description="Helical" evidence="18">
    <location>
        <begin position="2588"/>
        <end position="2608"/>
    </location>
</feature>
<feature type="region of interest" description="Disordered" evidence="17">
    <location>
        <begin position="1232"/>
        <end position="1253"/>
    </location>
</feature>
<dbReference type="InterPro" id="IPR018201">
    <property type="entry name" value="Ketoacyl_synth_AS"/>
</dbReference>
<dbReference type="SMART" id="SM00826">
    <property type="entry name" value="PKS_DH"/>
    <property type="match status" value="1"/>
</dbReference>
<evidence type="ECO:0000256" key="18">
    <source>
        <dbReference type="SAM" id="Phobius"/>
    </source>
</evidence>
<organism evidence="22 23">
    <name type="scientific">Elliptochloris bilobata</name>
    <dbReference type="NCBI Taxonomy" id="381761"/>
    <lineage>
        <taxon>Eukaryota</taxon>
        <taxon>Viridiplantae</taxon>
        <taxon>Chlorophyta</taxon>
        <taxon>core chlorophytes</taxon>
        <taxon>Trebouxiophyceae</taxon>
        <taxon>Trebouxiophyceae incertae sedis</taxon>
        <taxon>Elliptochloris clade</taxon>
        <taxon>Elliptochloris</taxon>
    </lineage>
</organism>
<reference evidence="22 23" key="1">
    <citation type="journal article" date="2024" name="Nat. Commun.">
        <title>Phylogenomics reveals the evolutionary origins of lichenization in chlorophyte algae.</title>
        <authorList>
            <person name="Puginier C."/>
            <person name="Libourel C."/>
            <person name="Otte J."/>
            <person name="Skaloud P."/>
            <person name="Haon M."/>
            <person name="Grisel S."/>
            <person name="Petersen M."/>
            <person name="Berrin J.G."/>
            <person name="Delaux P.M."/>
            <person name="Dal Grande F."/>
            <person name="Keller J."/>
        </authorList>
    </citation>
    <scope>NUCLEOTIDE SEQUENCE [LARGE SCALE GENOMIC DNA]</scope>
    <source>
        <strain evidence="22 23">SAG 245.80</strain>
    </source>
</reference>
<keyword evidence="12" id="KW-0443">Lipid metabolism</keyword>
<dbReference type="EMBL" id="JALJOU010000076">
    <property type="protein sequence ID" value="KAK9825177.1"/>
    <property type="molecule type" value="Genomic_DNA"/>
</dbReference>
<protein>
    <recommendedName>
        <fullName evidence="2">Fatty acid synthase</fullName>
        <ecNumber evidence="1">2.3.1.85</ecNumber>
    </recommendedName>
</protein>
<dbReference type="InterPro" id="IPR020807">
    <property type="entry name" value="PKS_DH"/>
</dbReference>
<feature type="domain" description="PKS/mFAS DH" evidence="21">
    <location>
        <begin position="1088"/>
        <end position="1404"/>
    </location>
</feature>
<dbReference type="InterPro" id="IPR049900">
    <property type="entry name" value="PKS_mFAS_DH"/>
</dbReference>
<dbReference type="InterPro" id="IPR049552">
    <property type="entry name" value="PKS_DH_N"/>
</dbReference>
<dbReference type="GO" id="GO:0008168">
    <property type="term" value="F:methyltransferase activity"/>
    <property type="evidence" value="ECO:0007669"/>
    <property type="project" value="InterPro"/>
</dbReference>
<dbReference type="InterPro" id="IPR016035">
    <property type="entry name" value="Acyl_Trfase/lysoPLipase"/>
</dbReference>
<dbReference type="Pfam" id="PF08659">
    <property type="entry name" value="KR"/>
    <property type="match status" value="1"/>
</dbReference>
<feature type="compositionally biased region" description="Low complexity" evidence="17">
    <location>
        <begin position="2173"/>
        <end position="2186"/>
    </location>
</feature>
<dbReference type="Gene3D" id="3.40.50.720">
    <property type="entry name" value="NAD(P)-binding Rossmann-like Domain"/>
    <property type="match status" value="1"/>
</dbReference>
<keyword evidence="9" id="KW-0521">NADP</keyword>
<evidence type="ECO:0000256" key="5">
    <source>
        <dbReference type="ARBA" id="ARBA00022553"/>
    </source>
</evidence>
<dbReference type="SUPFAM" id="SSF51735">
    <property type="entry name" value="NAD(P)-binding Rossmann-fold domains"/>
    <property type="match status" value="2"/>
</dbReference>
<keyword evidence="14" id="KW-0511">Multifunctional enzyme</keyword>
<evidence type="ECO:0000256" key="14">
    <source>
        <dbReference type="ARBA" id="ARBA00023268"/>
    </source>
</evidence>
<proteinExistence type="predicted"/>
<feature type="region of interest" description="Disordered" evidence="17">
    <location>
        <begin position="2163"/>
        <end position="2187"/>
    </location>
</feature>
<evidence type="ECO:0000259" key="19">
    <source>
        <dbReference type="PROSITE" id="PS50075"/>
    </source>
</evidence>
<dbReference type="Pfam" id="PF00109">
    <property type="entry name" value="ketoacyl-synt"/>
    <property type="match status" value="1"/>
</dbReference>
<evidence type="ECO:0000259" key="21">
    <source>
        <dbReference type="PROSITE" id="PS52019"/>
    </source>
</evidence>
<dbReference type="InterPro" id="IPR032821">
    <property type="entry name" value="PKS_assoc"/>
</dbReference>
<dbReference type="GO" id="GO:0016787">
    <property type="term" value="F:hydrolase activity"/>
    <property type="evidence" value="ECO:0007669"/>
    <property type="project" value="UniProtKB-KW"/>
</dbReference>
<dbReference type="SMART" id="SM00829">
    <property type="entry name" value="PKS_ER"/>
    <property type="match status" value="1"/>
</dbReference>
<dbReference type="SUPFAM" id="SSF52151">
    <property type="entry name" value="FabD/lysophospholipase-like"/>
    <property type="match status" value="1"/>
</dbReference>
<dbReference type="PROSITE" id="PS00012">
    <property type="entry name" value="PHOSPHOPANTETHEINE"/>
    <property type="match status" value="1"/>
</dbReference>
<feature type="active site" description="Proton acceptor; for dehydratase activity" evidence="16">
    <location>
        <position position="1121"/>
    </location>
</feature>
<dbReference type="InterPro" id="IPR036736">
    <property type="entry name" value="ACP-like_sf"/>
</dbReference>
<evidence type="ECO:0000256" key="7">
    <source>
        <dbReference type="ARBA" id="ARBA00022801"/>
    </source>
</evidence>
<keyword evidence="10" id="KW-0560">Oxidoreductase</keyword>
<dbReference type="PANTHER" id="PTHR43775">
    <property type="entry name" value="FATTY ACID SYNTHASE"/>
    <property type="match status" value="1"/>
</dbReference>
<keyword evidence="18" id="KW-0472">Membrane</keyword>
<evidence type="ECO:0000256" key="13">
    <source>
        <dbReference type="ARBA" id="ARBA00023160"/>
    </source>
</evidence>
<dbReference type="GO" id="GO:0006633">
    <property type="term" value="P:fatty acid biosynthetic process"/>
    <property type="evidence" value="ECO:0007669"/>
    <property type="project" value="UniProtKB-KW"/>
</dbReference>
<gene>
    <name evidence="22" type="ORF">WJX81_003266</name>
</gene>
<dbReference type="SUPFAM" id="SSF47336">
    <property type="entry name" value="ACP-like"/>
    <property type="match status" value="1"/>
</dbReference>
<dbReference type="SUPFAM" id="SSF53335">
    <property type="entry name" value="S-adenosyl-L-methionine-dependent methyltransferases"/>
    <property type="match status" value="2"/>
</dbReference>
<comment type="caution">
    <text evidence="22">The sequence shown here is derived from an EMBL/GenBank/DDBJ whole genome shotgun (WGS) entry which is preliminary data.</text>
</comment>
<dbReference type="Gene3D" id="3.40.366.10">
    <property type="entry name" value="Malonyl-Coenzyme A Acyl Carrier Protein, domain 2"/>
    <property type="match status" value="2"/>
</dbReference>
<keyword evidence="5" id="KW-0597">Phosphoprotein</keyword>
<dbReference type="SMART" id="SM00827">
    <property type="entry name" value="PKS_AT"/>
    <property type="match status" value="1"/>
</dbReference>
<dbReference type="InterPro" id="IPR057326">
    <property type="entry name" value="KR_dom"/>
</dbReference>
<feature type="region of interest" description="N-terminal hotdog fold" evidence="16">
    <location>
        <begin position="1088"/>
        <end position="1229"/>
    </location>
</feature>
<dbReference type="Gene3D" id="3.90.180.10">
    <property type="entry name" value="Medium-chain alcohol dehydrogenases, catalytic domain"/>
    <property type="match status" value="2"/>
</dbReference>
<feature type="domain" description="Ketosynthase family 3 (KS3)" evidence="20">
    <location>
        <begin position="351"/>
        <end position="778"/>
    </location>
</feature>
<dbReference type="InterPro" id="IPR014043">
    <property type="entry name" value="Acyl_transferase_dom"/>
</dbReference>
<dbReference type="GO" id="GO:0016491">
    <property type="term" value="F:oxidoreductase activity"/>
    <property type="evidence" value="ECO:0007669"/>
    <property type="project" value="UniProtKB-KW"/>
</dbReference>
<evidence type="ECO:0000256" key="17">
    <source>
        <dbReference type="SAM" id="MobiDB-lite"/>
    </source>
</evidence>
<dbReference type="GO" id="GO:0004315">
    <property type="term" value="F:3-oxoacyl-[acyl-carrier-protein] synthase activity"/>
    <property type="evidence" value="ECO:0007669"/>
    <property type="project" value="InterPro"/>
</dbReference>
<feature type="region of interest" description="C-terminal hotdog fold" evidence="16">
    <location>
        <begin position="1257"/>
        <end position="1404"/>
    </location>
</feature>
<dbReference type="InterPro" id="IPR016039">
    <property type="entry name" value="Thiolase-like"/>
</dbReference>
<dbReference type="Pfam" id="PF21089">
    <property type="entry name" value="PKS_DH_N"/>
    <property type="match status" value="1"/>
</dbReference>
<evidence type="ECO:0000256" key="16">
    <source>
        <dbReference type="PROSITE-ProRule" id="PRU01363"/>
    </source>
</evidence>
<dbReference type="InterPro" id="IPR036291">
    <property type="entry name" value="NAD(P)-bd_dom_sf"/>
</dbReference>
<dbReference type="PROSITE" id="PS52019">
    <property type="entry name" value="PKS_MFAS_DH"/>
    <property type="match status" value="1"/>
</dbReference>
<keyword evidence="18" id="KW-1133">Transmembrane helix</keyword>
<dbReference type="Pfam" id="PF13602">
    <property type="entry name" value="ADH_zinc_N_2"/>
    <property type="match status" value="1"/>
</dbReference>
<evidence type="ECO:0000313" key="22">
    <source>
        <dbReference type="EMBL" id="KAK9825177.1"/>
    </source>
</evidence>
<feature type="active site" description="Proton donor; for dehydratase activity" evidence="16">
    <location>
        <position position="1311"/>
    </location>
</feature>
<evidence type="ECO:0000256" key="9">
    <source>
        <dbReference type="ARBA" id="ARBA00022857"/>
    </source>
</evidence>
<dbReference type="PROSITE" id="PS50075">
    <property type="entry name" value="CARRIER"/>
    <property type="match status" value="1"/>
</dbReference>
<dbReference type="InterPro" id="IPR001227">
    <property type="entry name" value="Ac_transferase_dom_sf"/>
</dbReference>
<dbReference type="Gene3D" id="3.10.129.110">
    <property type="entry name" value="Polyketide synthase dehydratase"/>
    <property type="match status" value="1"/>
</dbReference>
<dbReference type="InterPro" id="IPR029063">
    <property type="entry name" value="SAM-dependent_MTases_sf"/>
</dbReference>
<dbReference type="InterPro" id="IPR011032">
    <property type="entry name" value="GroES-like_sf"/>
</dbReference>
<feature type="compositionally biased region" description="Low complexity" evidence="17">
    <location>
        <begin position="1232"/>
        <end position="1249"/>
    </location>
</feature>
<dbReference type="CDD" id="cd02440">
    <property type="entry name" value="AdoMet_MTases"/>
    <property type="match status" value="2"/>
</dbReference>
<feature type="transmembrane region" description="Helical" evidence="18">
    <location>
        <begin position="2614"/>
        <end position="2637"/>
    </location>
</feature>
<dbReference type="InterPro" id="IPR050091">
    <property type="entry name" value="PKS_NRPS_Biosynth_Enz"/>
</dbReference>
<dbReference type="PANTHER" id="PTHR43775:SF7">
    <property type="entry name" value="FATTY ACID SYNTHASE"/>
    <property type="match status" value="1"/>
</dbReference>
<feature type="domain" description="Carrier" evidence="19">
    <location>
        <begin position="2441"/>
        <end position="2523"/>
    </location>
</feature>
<name>A0AAW1QUP5_9CHLO</name>
<dbReference type="SMART" id="SM00823">
    <property type="entry name" value="PKS_PP"/>
    <property type="match status" value="1"/>
</dbReference>
<dbReference type="InterPro" id="IPR009081">
    <property type="entry name" value="PP-bd_ACP"/>
</dbReference>
<keyword evidence="18" id="KW-0812">Transmembrane</keyword>
<dbReference type="Pfam" id="PF08242">
    <property type="entry name" value="Methyltransf_12"/>
    <property type="match status" value="1"/>
</dbReference>
<dbReference type="Gene3D" id="3.30.70.3290">
    <property type="match status" value="2"/>
</dbReference>
<keyword evidence="11" id="KW-0520">NAD</keyword>
<dbReference type="CDD" id="cd05195">
    <property type="entry name" value="enoyl_red"/>
    <property type="match status" value="1"/>
</dbReference>
<keyword evidence="13" id="KW-0275">Fatty acid biosynthesis</keyword>
<evidence type="ECO:0000256" key="4">
    <source>
        <dbReference type="ARBA" id="ARBA00022516"/>
    </source>
</evidence>
<evidence type="ECO:0000313" key="23">
    <source>
        <dbReference type="Proteomes" id="UP001445335"/>
    </source>
</evidence>
<sequence>MAITNDDVLQEAELKEALAEYLQGLASVHEALCGSPEAAEAQQRVPAAGNNARIHPRCRYAEAEPDFAALARRFPALRPHVINAAGGRGRIDFTDAAAARQLTAALLEADYGVRGWWVADGQLVPPVTNRANYIHWLEDLLALSSPPGDSVRVLDVGCGANLIYPLLGASLHGWRFVGSDVTDAALECAARNVAANPHLAPLIELRRVDAQSSLGILPPAMRDGETFAASMCNPPFFETLEEAGRNPATAFGGTVAEMVCPGGERAFVLRMVQDSLALQGRVHWYTSMVGKKATLREVRAALAKLRCPALRTTELCQGRTSRWALAWSWAADAGAAAAPLPRGKGAAAAAAKAAAAAAVGGRVRRRVTFSEAPGLFVVTASVPADCTDSVARRFDVLVAEINFRHYGPARGPGGSPQDSGGHRGAFLQVSRAQRMDPQLRKLLEVAYEAWLDSGINHLALRGSERVGVYVGCCGSELHAQWLSDIKEITGYEQTGCTLSMFANRLSFFFDFKGPSKAVDTACSSSFVALNDAVADLQRGRVDYAMVGGSSALFRPATTVAFHQLHMVSQDGACKSFDASANGYARAEGVAVVVLKRAGLAGVPWAAPREPYAQIVGCDTNNDGFTEKGITFPSGEAQSELGTKVCAAAGVERAEVVYVEAHGTGTVVGDAQELAAIDRMYGAGAGRSAHAPLLIGSVKSNMGHCEGCSGLAALIKVCLAYEHGVLPANLHFTQPNPNSASLNAGILKVVAEALPWQGGMVAISNFGFGGSNVVIPIVARTTEGAKELLRIIESHGAAAGELAAPLKQLANAQAGELKKLGVRGTIANNVAKFEAAKTGQSPPVWFVFSGNGSQWPRIGGGAWKPCTGLFAGDADAAPGQGPVLAGSVVVGCDNSPANVTLSGPAAELTPLLEALKGEGVFVRELDTLGIAYHSPALDAFGAELRAELEAVLPAPKARSKTWLSTCYALDTEDPAAVLCGPEYHVQSYVSRVRFVEACAAIPADALLLEVGPHALLRSPLRQNRATLPYVSVMKKGCEAGATLRDGAADLWRKGVALAWRVPAGGADAPVELPRDVRDALVSWNHATDYELPAYSTYAGGKGSGLFEKTYDLGGEHEFLVDHNVDGRVLMPATSYVVTAWEAAAAAAEKPVAEFPAAFGDVAIHQAVVATRGQKVTLAVQLAPAGKFYVLHGGDLICEGYVRALKAAPKALDAAAAARAPGASVPADVAPAAAAAPAADTPAEQAPSEAAEQAEPDWEYGALETVEAAQFYNAVSRTGIQYGPHFRMVRRTNIAPDTAAQLRWDRCFIRLLDGMLQVIGFADADGSDHSLRIPVRIRHIEIGAPGGTPAPAVACSAERALGRVSTPLAVIQGLELAAAPRSAAASHTKLNIKAMEFVPYGLTVDGSGERAAYAQHLQGYLAATLLPVFAAWEGELPGHLQKVRELCKGVTAAPPAPGAEEDVFFAAPEHILARMVRDVLATGDVAETLKDVMPAIVQHPEHDRLYLEDAFTSHHISASALDVLLDTCLQNIPSGFRVCEVGAGTGGLTRDAFPTLDVDNNCEILQYTATDISNVWAPRLLESINTTKLQFKVWDLNKPAPEEVGRDYHLVLASNVLHTAADMASTLAHVAEVLAPGGFLCFYDFTDVTPALFWGLSEQCWGFQDERDFSLWCSLPRWQRLLADAGFEQVMVRKDAIDGSALFLYRKAERERPARPLFLSAPPSDATESAIDGWLKEYREKLAEVGGMSDRNPHADGKETGGVVEVTVKAGLDSATPTPTQAAHDPSPSFEPRRLWLHASLASSPGAFGFYRTARTEPLGDNLRVLLDYDAPDAIPPVTGVPQPLSDVDRMLARSEPMDLAINVFQNGVWGTLRNNAVPLGEMCQKPLADMPNGAHMEIGTYGDLATMHWVQNEPWAADVLDCRVTYGALNFKDVMLAYGKLSRELMAGGYSQGRLGFEFSGTLPAPGGAPSAPPRRVMGVARQAIATSVGVPQYLVWDVPEAWSLKDAATVPVAYLTAYYSLLMRAGMRAGQSVLTGGRGVDMALNSLADDKLQATVRCLAPHGQLLEIGKYDILKNTPLGMRPLHNNISFQGIDLDSLFKGVMQDQVWEMHALLAEGMRSGEVAPLPWTVYARSKMQDAFRYLASGVHMGKVLIQIADTEGALQRSGPPPAEAAPAGAPDLAPAAPEQDPPVKAIFTARCDRSYIITGGLGGFGLALAAWLVAKGAGHIVLTSKRGMRTGEQAKAVRKLERAGARVTVSTLDVVDAGEARQLLALAGEGAPVAGVFHLAMYLDDRLLASQTGESWNKVVRPKALGAWNLDAATRDLAAMEHFVCFSSVVAMLGNAGQANYGFGNLACSQLCRFRCQQGLPGLSVGWGPVGNVGFVVDNSDSLMFKRVFQLTQQQPIDECLALLGDCMVADLAGRAVEPVVSICRTTVTDLSAAGEQAGGLVAAVLGMLGLEEKDVADGDTLESLGMDSMQVAEIRARLQRALGRPIPLEEVGALTVARMREVEAEAGLTPAPKAEIAAEGGDEAGAAEAEAGPAQPAQGETALVGDDFADLAGASEAAQAPEPEPSFAQTLPRVGRSALGGAAAALLAVALALSWRWTAAYGPLAALPGVLLGLCAALLALAGWAVAEHVLPLTAPLTRPAPESIPALARNIVTAHAMVRLWATKALHAVLDWVVGRPLYLVDFHCFAIPQRRAPIGQRENTSA</sequence>
<dbReference type="InterPro" id="IPR020841">
    <property type="entry name" value="PKS_Beta-ketoAc_synthase_dom"/>
</dbReference>
<dbReference type="Gene3D" id="1.10.1200.10">
    <property type="entry name" value="ACP-like"/>
    <property type="match status" value="1"/>
</dbReference>
<dbReference type="CDD" id="cd00833">
    <property type="entry name" value="PKS"/>
    <property type="match status" value="1"/>
</dbReference>
<evidence type="ECO:0000259" key="20">
    <source>
        <dbReference type="PROSITE" id="PS52004"/>
    </source>
</evidence>
<dbReference type="Proteomes" id="UP001445335">
    <property type="component" value="Unassembled WGS sequence"/>
</dbReference>
<dbReference type="InterPro" id="IPR049551">
    <property type="entry name" value="PKS_DH_C"/>
</dbReference>
<evidence type="ECO:0000256" key="10">
    <source>
        <dbReference type="ARBA" id="ARBA00023002"/>
    </source>
</evidence>
<dbReference type="GO" id="GO:0031177">
    <property type="term" value="F:phosphopantetheine binding"/>
    <property type="evidence" value="ECO:0007669"/>
    <property type="project" value="InterPro"/>
</dbReference>
<dbReference type="Gene3D" id="3.40.47.10">
    <property type="match status" value="1"/>
</dbReference>
<dbReference type="SMART" id="SM00822">
    <property type="entry name" value="PKS_KR"/>
    <property type="match status" value="1"/>
</dbReference>
<keyword evidence="23" id="KW-1185">Reference proteome</keyword>
<dbReference type="InterPro" id="IPR006162">
    <property type="entry name" value="Ppantetheine_attach_site"/>
</dbReference>
<dbReference type="InterPro" id="IPR020806">
    <property type="entry name" value="PKS_PP-bd"/>
</dbReference>
<dbReference type="GO" id="GO:0004312">
    <property type="term" value="F:fatty acid synthase activity"/>
    <property type="evidence" value="ECO:0007669"/>
    <property type="project" value="UniProtKB-EC"/>
</dbReference>
<dbReference type="SUPFAM" id="SSF53901">
    <property type="entry name" value="Thiolase-like"/>
    <property type="match status" value="1"/>
</dbReference>
<accession>A0AAW1QUP5</accession>
<dbReference type="Pfam" id="PF05971">
    <property type="entry name" value="Methyltransf_10"/>
    <property type="match status" value="1"/>
</dbReference>
<dbReference type="InterPro" id="IPR020843">
    <property type="entry name" value="ER"/>
</dbReference>
<keyword evidence="3" id="KW-0596">Phosphopantetheine</keyword>
<evidence type="ECO:0000256" key="6">
    <source>
        <dbReference type="ARBA" id="ARBA00022679"/>
    </source>
</evidence>
<dbReference type="InterPro" id="IPR010286">
    <property type="entry name" value="METTL16/RlmF"/>
</dbReference>
<dbReference type="Pfam" id="PF02801">
    <property type="entry name" value="Ketoacyl-synt_C"/>
    <property type="match status" value="1"/>
</dbReference>
<feature type="compositionally biased region" description="Low complexity" evidence="17">
    <location>
        <begin position="2524"/>
        <end position="2548"/>
    </location>
</feature>
<dbReference type="InterPro" id="IPR013968">
    <property type="entry name" value="PKS_KR"/>
</dbReference>
<evidence type="ECO:0000256" key="3">
    <source>
        <dbReference type="ARBA" id="ARBA00022450"/>
    </source>
</evidence>
<evidence type="ECO:0000256" key="11">
    <source>
        <dbReference type="ARBA" id="ARBA00023027"/>
    </source>
</evidence>
<dbReference type="Gene3D" id="3.40.50.150">
    <property type="entry name" value="Vaccinia Virus protein VP39"/>
    <property type="match status" value="2"/>
</dbReference>
<keyword evidence="4" id="KW-0444">Lipid biosynthesis</keyword>
<keyword evidence="8" id="KW-0276">Fatty acid metabolism</keyword>
<dbReference type="Pfam" id="PF00698">
    <property type="entry name" value="Acyl_transf_1"/>
    <property type="match status" value="1"/>
</dbReference>
<dbReference type="SMART" id="SM00825">
    <property type="entry name" value="PKS_KS"/>
    <property type="match status" value="1"/>
</dbReference>
<dbReference type="Pfam" id="PF00550">
    <property type="entry name" value="PP-binding"/>
    <property type="match status" value="1"/>
</dbReference>
<dbReference type="Pfam" id="PF16197">
    <property type="entry name" value="KAsynt_C_assoc"/>
    <property type="match status" value="1"/>
</dbReference>
<dbReference type="InterPro" id="IPR014031">
    <property type="entry name" value="Ketoacyl_synth_C"/>
</dbReference>
<dbReference type="SUPFAM" id="SSF50129">
    <property type="entry name" value="GroES-like"/>
    <property type="match status" value="1"/>
</dbReference>
<dbReference type="InterPro" id="IPR013217">
    <property type="entry name" value="Methyltransf_12"/>
</dbReference>
<evidence type="ECO:0000256" key="15">
    <source>
        <dbReference type="ARBA" id="ARBA00044883"/>
    </source>
</evidence>
<keyword evidence="6" id="KW-0808">Transferase</keyword>
<evidence type="ECO:0000256" key="2">
    <source>
        <dbReference type="ARBA" id="ARBA00018769"/>
    </source>
</evidence>
<keyword evidence="7" id="KW-0378">Hydrolase</keyword>